<name>A0A6A5XGL3_9PLEO</name>
<dbReference type="OrthoDB" id="16820at2759"/>
<gene>
    <name evidence="2" type="ORF">BU24DRAFT_466204</name>
</gene>
<dbReference type="RefSeq" id="XP_033379843.1">
    <property type="nucleotide sequence ID" value="XM_033532344.1"/>
</dbReference>
<dbReference type="InterPro" id="IPR053212">
    <property type="entry name" value="DHP_3-monooxygenase"/>
</dbReference>
<organism evidence="2 3">
    <name type="scientific">Aaosphaeria arxii CBS 175.79</name>
    <dbReference type="NCBI Taxonomy" id="1450172"/>
    <lineage>
        <taxon>Eukaryota</taxon>
        <taxon>Fungi</taxon>
        <taxon>Dikarya</taxon>
        <taxon>Ascomycota</taxon>
        <taxon>Pezizomycotina</taxon>
        <taxon>Dothideomycetes</taxon>
        <taxon>Pleosporomycetidae</taxon>
        <taxon>Pleosporales</taxon>
        <taxon>Pleosporales incertae sedis</taxon>
        <taxon>Aaosphaeria</taxon>
    </lineage>
</organism>
<evidence type="ECO:0000313" key="2">
    <source>
        <dbReference type="EMBL" id="KAF2011504.1"/>
    </source>
</evidence>
<dbReference type="GeneID" id="54289741"/>
<dbReference type="SUPFAM" id="SSF54373">
    <property type="entry name" value="FAD-linked reductases, C-terminal domain"/>
    <property type="match status" value="1"/>
</dbReference>
<feature type="domain" description="2,6-dihydroxypyridine 3-monooxygenase substrate binding" evidence="1">
    <location>
        <begin position="84"/>
        <end position="206"/>
    </location>
</feature>
<accession>A0A6A5XGL3</accession>
<dbReference type="Gene3D" id="3.30.9.60">
    <property type="match status" value="1"/>
</dbReference>
<sequence length="259" mass="28494">MASDGITSKAVPVAPNPEEGDGTVVFRTVAKVTDVHESGNSVQVDFEDSASHTIQTITGDLVIVADGSTSSIKKILLPGATRHFAGYISWRGAVPEHASKKYAEKFVFQLMNRNYLLHYTIPTDEGNLDPGKRLHNWIWYQRVNEQELNSIFTDINGPQHQGTVARGLLDPKIWEKQKAVASKTMPEELSQILHSTSSPFVSKIYDASLTKAVFFGEKLFLIGDALTTIRPNAGMSTTYAAYAVNELEKVVEGNQTPSR</sequence>
<keyword evidence="3" id="KW-1185">Reference proteome</keyword>
<dbReference type="InterPro" id="IPR054707">
    <property type="entry name" value="DhpH_subs-bd"/>
</dbReference>
<reference evidence="2" key="1">
    <citation type="journal article" date="2020" name="Stud. Mycol.">
        <title>101 Dothideomycetes genomes: a test case for predicting lifestyles and emergence of pathogens.</title>
        <authorList>
            <person name="Haridas S."/>
            <person name="Albert R."/>
            <person name="Binder M."/>
            <person name="Bloem J."/>
            <person name="Labutti K."/>
            <person name="Salamov A."/>
            <person name="Andreopoulos B."/>
            <person name="Baker S."/>
            <person name="Barry K."/>
            <person name="Bills G."/>
            <person name="Bluhm B."/>
            <person name="Cannon C."/>
            <person name="Castanera R."/>
            <person name="Culley D."/>
            <person name="Daum C."/>
            <person name="Ezra D."/>
            <person name="Gonzalez J."/>
            <person name="Henrissat B."/>
            <person name="Kuo A."/>
            <person name="Liang C."/>
            <person name="Lipzen A."/>
            <person name="Lutzoni F."/>
            <person name="Magnuson J."/>
            <person name="Mondo S."/>
            <person name="Nolan M."/>
            <person name="Ohm R."/>
            <person name="Pangilinan J."/>
            <person name="Park H.-J."/>
            <person name="Ramirez L."/>
            <person name="Alfaro M."/>
            <person name="Sun H."/>
            <person name="Tritt A."/>
            <person name="Yoshinaga Y."/>
            <person name="Zwiers L.-H."/>
            <person name="Turgeon B."/>
            <person name="Goodwin S."/>
            <person name="Spatafora J."/>
            <person name="Crous P."/>
            <person name="Grigoriev I."/>
        </authorList>
    </citation>
    <scope>NUCLEOTIDE SEQUENCE</scope>
    <source>
        <strain evidence="2">CBS 175.79</strain>
    </source>
</reference>
<dbReference type="PANTHER" id="PTHR47469">
    <property type="entry name" value="MONOOXYGENASE-LIKE"/>
    <property type="match status" value="1"/>
</dbReference>
<evidence type="ECO:0000313" key="3">
    <source>
        <dbReference type="Proteomes" id="UP000799778"/>
    </source>
</evidence>
<dbReference type="Proteomes" id="UP000799778">
    <property type="component" value="Unassembled WGS sequence"/>
</dbReference>
<evidence type="ECO:0000259" key="1">
    <source>
        <dbReference type="Pfam" id="PF22607"/>
    </source>
</evidence>
<proteinExistence type="predicted"/>
<protein>
    <recommendedName>
        <fullName evidence="1">2,6-dihydroxypyridine 3-monooxygenase substrate binding domain-containing protein</fullName>
    </recommendedName>
</protein>
<dbReference type="EMBL" id="ML978074">
    <property type="protein sequence ID" value="KAF2011504.1"/>
    <property type="molecule type" value="Genomic_DNA"/>
</dbReference>
<dbReference type="AlphaFoldDB" id="A0A6A5XGL3"/>
<dbReference type="InterPro" id="IPR036188">
    <property type="entry name" value="FAD/NAD-bd_sf"/>
</dbReference>
<dbReference type="PANTHER" id="PTHR47469:SF2">
    <property type="entry name" value="OS06G0597600 PROTEIN"/>
    <property type="match status" value="1"/>
</dbReference>
<dbReference type="Pfam" id="PF22607">
    <property type="entry name" value="FAD_binding-like"/>
    <property type="match status" value="1"/>
</dbReference>
<dbReference type="SUPFAM" id="SSF51905">
    <property type="entry name" value="FAD/NAD(P)-binding domain"/>
    <property type="match status" value="1"/>
</dbReference>